<evidence type="ECO:0000313" key="1">
    <source>
        <dbReference type="EMBL" id="MBB3701938.1"/>
    </source>
</evidence>
<dbReference type="AlphaFoldDB" id="A0A7W5UID5"/>
<reference evidence="1 2" key="1">
    <citation type="submission" date="2020-08" db="EMBL/GenBank/DDBJ databases">
        <title>Genomic Encyclopedia of Type Strains, Phase IV (KMG-IV): sequencing the most valuable type-strain genomes for metagenomic binning, comparative biology and taxonomic classification.</title>
        <authorList>
            <person name="Goeker M."/>
        </authorList>
    </citation>
    <scope>NUCLEOTIDE SEQUENCE [LARGE SCALE GENOMIC DNA]</scope>
    <source>
        <strain evidence="1 2">DSM 22548</strain>
    </source>
</reference>
<organism evidence="1 2">
    <name type="scientific">Alloprevotella rava</name>
    <dbReference type="NCBI Taxonomy" id="671218"/>
    <lineage>
        <taxon>Bacteria</taxon>
        <taxon>Pseudomonadati</taxon>
        <taxon>Bacteroidota</taxon>
        <taxon>Bacteroidia</taxon>
        <taxon>Bacteroidales</taxon>
        <taxon>Prevotellaceae</taxon>
        <taxon>Alloprevotella</taxon>
    </lineage>
</organism>
<comment type="caution">
    <text evidence="1">The sequence shown here is derived from an EMBL/GenBank/DDBJ whole genome shotgun (WGS) entry which is preliminary data.</text>
</comment>
<gene>
    <name evidence="1" type="ORF">FHS60_000380</name>
</gene>
<protein>
    <submittedName>
        <fullName evidence="1">Uncharacterized protein</fullName>
    </submittedName>
</protein>
<dbReference type="RefSeq" id="WP_183694179.1">
    <property type="nucleotide sequence ID" value="NZ_JACICA010000001.1"/>
</dbReference>
<dbReference type="EMBL" id="JACICA010000001">
    <property type="protein sequence ID" value="MBB3701938.1"/>
    <property type="molecule type" value="Genomic_DNA"/>
</dbReference>
<proteinExistence type="predicted"/>
<evidence type="ECO:0000313" key="2">
    <source>
        <dbReference type="Proteomes" id="UP000541425"/>
    </source>
</evidence>
<sequence>METVIVIVAIVFFVIYLFAQDSKKETTREKYGEAIGQVAHSAASTIAGIAHDIAEPASKKEIRLARETLAYRNGQLYRFEYYSEKERIKELLDVDESFEKSLNLLGLSAERWKKIGKHIFYVGVIKYLSREHSDYIKKNQDFIRKRILNEWGKDPHMKVYPDTLRKALGYFNISEEEWIKYGDTVIDMYNINDNKDVEEYGIITQIMPMPNNKHLL</sequence>
<dbReference type="Proteomes" id="UP000541425">
    <property type="component" value="Unassembled WGS sequence"/>
</dbReference>
<name>A0A7W5UID5_9BACT</name>
<accession>A0A7W5UID5</accession>